<organism evidence="2 3">
    <name type="scientific">Candidatus Bealeia paramacronuclearis</name>
    <dbReference type="NCBI Taxonomy" id="1921001"/>
    <lineage>
        <taxon>Bacteria</taxon>
        <taxon>Pseudomonadati</taxon>
        <taxon>Pseudomonadota</taxon>
        <taxon>Alphaproteobacteria</taxon>
        <taxon>Holosporales</taxon>
        <taxon>Holosporaceae</taxon>
        <taxon>Candidatus Bealeia</taxon>
    </lineage>
</organism>
<accession>A0ABZ2C0S5</accession>
<keyword evidence="3" id="KW-1185">Reference proteome</keyword>
<evidence type="ECO:0000313" key="3">
    <source>
        <dbReference type="Proteomes" id="UP001330434"/>
    </source>
</evidence>
<reference evidence="2 3" key="1">
    <citation type="journal article" date="2024" name="Environ. Microbiol.">
        <title>Novel evolutionary insights on the interactions of the Holosporales (Alphaproteobacteria) with eukaryotic hosts from comparative genomics.</title>
        <authorList>
            <person name="Giovannini M."/>
            <person name="Petroni G."/>
            <person name="Castelli M."/>
        </authorList>
    </citation>
    <scope>NUCLEOTIDE SEQUENCE [LARGE SCALE GENOMIC DNA]</scope>
    <source>
        <strain evidence="2 3">US_Bl 15I1</strain>
    </source>
</reference>
<feature type="chain" id="PRO_5047275015" evidence="1">
    <location>
        <begin position="23"/>
        <end position="71"/>
    </location>
</feature>
<gene>
    <name evidence="2" type="ORF">Bealeia1_00038</name>
</gene>
<proteinExistence type="predicted"/>
<evidence type="ECO:0000256" key="1">
    <source>
        <dbReference type="SAM" id="SignalP"/>
    </source>
</evidence>
<dbReference type="EMBL" id="CP133270">
    <property type="protein sequence ID" value="WVX65872.1"/>
    <property type="molecule type" value="Genomic_DNA"/>
</dbReference>
<feature type="signal peptide" evidence="1">
    <location>
        <begin position="1"/>
        <end position="22"/>
    </location>
</feature>
<sequence>MRFLGLCVLSASAILFISMLDAVNPQCEGDQGCVCINYPGAGQTHCVPKTKSSAAREGAGFLKVSQLIGPS</sequence>
<name>A0ABZ2C0S5_9PROT</name>
<keyword evidence="1" id="KW-0732">Signal</keyword>
<evidence type="ECO:0000313" key="2">
    <source>
        <dbReference type="EMBL" id="WVX65872.1"/>
    </source>
</evidence>
<dbReference type="Proteomes" id="UP001330434">
    <property type="component" value="Chromosome"/>
</dbReference>
<protein>
    <submittedName>
        <fullName evidence="2">Uncharacterized protein</fullName>
    </submittedName>
</protein>